<evidence type="ECO:0000256" key="1">
    <source>
        <dbReference type="SAM" id="SignalP"/>
    </source>
</evidence>
<evidence type="ECO:0000313" key="3">
    <source>
        <dbReference type="Proteomes" id="UP001335737"/>
    </source>
</evidence>
<dbReference type="PROSITE" id="PS51257">
    <property type="entry name" value="PROKAR_LIPOPROTEIN"/>
    <property type="match status" value="1"/>
</dbReference>
<gene>
    <name evidence="2" type="ORF">QGM71_20280</name>
</gene>
<evidence type="ECO:0000313" key="2">
    <source>
        <dbReference type="EMBL" id="MEC5425806.1"/>
    </source>
</evidence>
<dbReference type="Proteomes" id="UP001335737">
    <property type="component" value="Unassembled WGS sequence"/>
</dbReference>
<keyword evidence="1" id="KW-0732">Signal</keyword>
<protein>
    <recommendedName>
        <fullName evidence="4">DUF3221 domain-containing protein</fullName>
    </recommendedName>
</protein>
<feature type="chain" id="PRO_5046472952" description="DUF3221 domain-containing protein" evidence="1">
    <location>
        <begin position="21"/>
        <end position="235"/>
    </location>
</feature>
<organism evidence="2 3">
    <name type="scientific">Virgibacillus tibetensis</name>
    <dbReference type="NCBI Taxonomy" id="3042313"/>
    <lineage>
        <taxon>Bacteria</taxon>
        <taxon>Bacillati</taxon>
        <taxon>Bacillota</taxon>
        <taxon>Bacilli</taxon>
        <taxon>Bacillales</taxon>
        <taxon>Bacillaceae</taxon>
        <taxon>Virgibacillus</taxon>
    </lineage>
</organism>
<comment type="caution">
    <text evidence="2">The sequence shown here is derived from an EMBL/GenBank/DDBJ whole genome shotgun (WGS) entry which is preliminary data.</text>
</comment>
<keyword evidence="3" id="KW-1185">Reference proteome</keyword>
<accession>A0ABU6KL14</accession>
<sequence length="235" mass="27152">MLRRILLSMIFIFTMSFISACGESAEDNGEYPYGHYEDDKMIGTVSEVNKSGSTIVVDISEWEKRDRKGPVMTDEGYSYKAKITDKTVIKSEKDNETSIDDIKKGQKVLVNPPSEDGFEGHPDEIILLEMTYEEKYSRLLSHTDGMNIVIMYKDGETLPMEMQETVYENVMNILEGTEHRASAAWVPYDEKFIVDYKEELDIQQFPAMLVFDGEELIFKGYSVDELYEFFRNLIE</sequence>
<name>A0ABU6KL14_9BACI</name>
<proteinExistence type="predicted"/>
<evidence type="ECO:0008006" key="4">
    <source>
        <dbReference type="Google" id="ProtNLM"/>
    </source>
</evidence>
<dbReference type="RefSeq" id="WP_327609337.1">
    <property type="nucleotide sequence ID" value="NZ_JARZFX010000019.1"/>
</dbReference>
<reference evidence="2 3" key="1">
    <citation type="journal article" date="2024" name="Int. J. Syst. Evol. Microbiol.">
        <title>Virgibacillus tibetensis sp. nov., isolated from salt lake on the Tibetan Plateau of China.</title>
        <authorList>
            <person name="Phurbu D."/>
            <person name="Liu Z.-X."/>
            <person name="Wang R."/>
            <person name="Zheng Y.-Y."/>
            <person name="Liu H.-C."/>
            <person name="Zhou Y.-G."/>
            <person name="Yu Y.-J."/>
            <person name="Li A.-H."/>
        </authorList>
    </citation>
    <scope>NUCLEOTIDE SEQUENCE [LARGE SCALE GENOMIC DNA]</scope>
    <source>
        <strain evidence="2 3">C22-A2</strain>
    </source>
</reference>
<feature type="signal peptide" evidence="1">
    <location>
        <begin position="1"/>
        <end position="20"/>
    </location>
</feature>
<dbReference type="EMBL" id="JARZFX010000019">
    <property type="protein sequence ID" value="MEC5425806.1"/>
    <property type="molecule type" value="Genomic_DNA"/>
</dbReference>